<sequence length="64" mass="6569">MSAAGILTAEEAGIAVTALEASIAARDPGDITTAKKPSAARPTRRSPADPHGPRHLQDPAPYSH</sequence>
<reference evidence="2 3" key="1">
    <citation type="submission" date="2019-04" db="EMBL/GenBank/DDBJ databases">
        <title>Streptomyces oryziradicis sp. nov., a novel actinomycete isolated from rhizosphere soil of rice (Oryza sativa L.).</title>
        <authorList>
            <person name="Li C."/>
        </authorList>
    </citation>
    <scope>NUCLEOTIDE SEQUENCE [LARGE SCALE GENOMIC DNA]</scope>
    <source>
        <strain evidence="2 3">NEAU-C40</strain>
    </source>
</reference>
<keyword evidence="3" id="KW-1185">Reference proteome</keyword>
<evidence type="ECO:0000313" key="3">
    <source>
        <dbReference type="Proteomes" id="UP000305778"/>
    </source>
</evidence>
<dbReference type="AlphaFoldDB" id="A0A4U0RUL1"/>
<proteinExistence type="predicted"/>
<evidence type="ECO:0000256" key="1">
    <source>
        <dbReference type="SAM" id="MobiDB-lite"/>
    </source>
</evidence>
<organism evidence="2 3">
    <name type="scientific">Actinacidiphila oryziradicis</name>
    <dbReference type="NCBI Taxonomy" id="2571141"/>
    <lineage>
        <taxon>Bacteria</taxon>
        <taxon>Bacillati</taxon>
        <taxon>Actinomycetota</taxon>
        <taxon>Actinomycetes</taxon>
        <taxon>Kitasatosporales</taxon>
        <taxon>Streptomycetaceae</taxon>
        <taxon>Actinacidiphila</taxon>
    </lineage>
</organism>
<dbReference type="Proteomes" id="UP000305778">
    <property type="component" value="Unassembled WGS sequence"/>
</dbReference>
<gene>
    <name evidence="2" type="ORF">FCI23_44180</name>
</gene>
<feature type="compositionally biased region" description="Basic and acidic residues" evidence="1">
    <location>
        <begin position="46"/>
        <end position="57"/>
    </location>
</feature>
<comment type="caution">
    <text evidence="2">The sequence shown here is derived from an EMBL/GenBank/DDBJ whole genome shotgun (WGS) entry which is preliminary data.</text>
</comment>
<name>A0A4U0RUL1_9ACTN</name>
<evidence type="ECO:0000313" key="2">
    <source>
        <dbReference type="EMBL" id="TJZ99901.1"/>
    </source>
</evidence>
<accession>A0A4U0RUL1</accession>
<protein>
    <submittedName>
        <fullName evidence="2">Uncharacterized protein</fullName>
    </submittedName>
</protein>
<dbReference type="EMBL" id="SUMC01000094">
    <property type="protein sequence ID" value="TJZ99901.1"/>
    <property type="molecule type" value="Genomic_DNA"/>
</dbReference>
<feature type="region of interest" description="Disordered" evidence="1">
    <location>
        <begin position="22"/>
        <end position="64"/>
    </location>
</feature>